<keyword evidence="1" id="KW-0679">Respiratory chain</keyword>
<name>A0A7X5N2R0_XANPE</name>
<evidence type="ECO:0000256" key="1">
    <source>
        <dbReference type="ARBA" id="ARBA00022660"/>
    </source>
</evidence>
<dbReference type="InterPro" id="IPR036927">
    <property type="entry name" value="Cyt_c_oxase-like_su1_sf"/>
</dbReference>
<comment type="caution">
    <text evidence="4">The sequence shown here is derived from an EMBL/GenBank/DDBJ whole genome shotgun (WGS) entry which is preliminary data.</text>
</comment>
<keyword evidence="1" id="KW-0813">Transport</keyword>
<gene>
    <name evidence="4" type="ORF">G3W61_29600</name>
</gene>
<organism evidence="4 5">
    <name type="scientific">Xanthomonas perforans</name>
    <dbReference type="NCBI Taxonomy" id="442694"/>
    <lineage>
        <taxon>Bacteria</taxon>
        <taxon>Pseudomonadati</taxon>
        <taxon>Pseudomonadota</taxon>
        <taxon>Gammaproteobacteria</taxon>
        <taxon>Lysobacterales</taxon>
        <taxon>Lysobacteraceae</taxon>
        <taxon>Xanthomonas</taxon>
    </lineage>
</organism>
<keyword evidence="2" id="KW-0812">Transmembrane</keyword>
<feature type="non-terminal residue" evidence="4">
    <location>
        <position position="1"/>
    </location>
</feature>
<dbReference type="InterPro" id="IPR000883">
    <property type="entry name" value="Cyt_C_Oxase_1"/>
</dbReference>
<keyword evidence="2" id="KW-1133">Transmembrane helix</keyword>
<dbReference type="GO" id="GO:0016020">
    <property type="term" value="C:membrane"/>
    <property type="evidence" value="ECO:0007669"/>
    <property type="project" value="InterPro"/>
</dbReference>
<evidence type="ECO:0000313" key="5">
    <source>
        <dbReference type="Proteomes" id="UP000471082"/>
    </source>
</evidence>
<reference evidence="4 5" key="1">
    <citation type="submission" date="2019-11" db="EMBL/GenBank/DDBJ databases">
        <title>Genome-resolved metagenomics to study the prevalence of co-infection and intraspecific heterogeneity among plant pathogen metapopulations.</title>
        <authorList>
            <person name="Newberry E."/>
            <person name="Bhandari R."/>
            <person name="Kemble J."/>
            <person name="Sikora E."/>
            <person name="Potnis N."/>
        </authorList>
    </citation>
    <scope>NUCLEOTIDE SEQUENCE [LARGE SCALE GENOMIC DNA]</scope>
    <source>
        <strain evidence="4">Xp_Tom_Tuscaloosa_18b</strain>
    </source>
</reference>
<dbReference type="GO" id="GO:0004129">
    <property type="term" value="F:cytochrome-c oxidase activity"/>
    <property type="evidence" value="ECO:0007669"/>
    <property type="project" value="InterPro"/>
</dbReference>
<keyword evidence="1" id="KW-0249">Electron transport</keyword>
<keyword evidence="2" id="KW-0472">Membrane</keyword>
<dbReference type="PRINTS" id="PR01165">
    <property type="entry name" value="CYCOXIDASEI"/>
</dbReference>
<dbReference type="AlphaFoldDB" id="A0A7X5N2R0"/>
<feature type="non-terminal residue" evidence="4">
    <location>
        <position position="118"/>
    </location>
</feature>
<dbReference type="InterPro" id="IPR023616">
    <property type="entry name" value="Cyt_c_oxase-like_su1_dom"/>
</dbReference>
<dbReference type="Proteomes" id="UP000471082">
    <property type="component" value="Unassembled WGS sequence"/>
</dbReference>
<proteinExistence type="predicted"/>
<dbReference type="GO" id="GO:0015990">
    <property type="term" value="P:electron transport coupled proton transport"/>
    <property type="evidence" value="ECO:0007669"/>
    <property type="project" value="TreeGrafter"/>
</dbReference>
<dbReference type="Pfam" id="PF00115">
    <property type="entry name" value="COX1"/>
    <property type="match status" value="1"/>
</dbReference>
<dbReference type="PROSITE" id="PS50855">
    <property type="entry name" value="COX1"/>
    <property type="match status" value="1"/>
</dbReference>
<feature type="transmembrane region" description="Helical" evidence="2">
    <location>
        <begin position="89"/>
        <end position="113"/>
    </location>
</feature>
<dbReference type="GO" id="GO:0009060">
    <property type="term" value="P:aerobic respiration"/>
    <property type="evidence" value="ECO:0007669"/>
    <property type="project" value="InterPro"/>
</dbReference>
<feature type="transmembrane region" description="Helical" evidence="2">
    <location>
        <begin position="16"/>
        <end position="36"/>
    </location>
</feature>
<dbReference type="EMBL" id="JAAGYU010001532">
    <property type="protein sequence ID" value="NEL80397.1"/>
    <property type="molecule type" value="Genomic_DNA"/>
</dbReference>
<evidence type="ECO:0000313" key="4">
    <source>
        <dbReference type="EMBL" id="NEL80397.1"/>
    </source>
</evidence>
<feature type="transmembrane region" description="Helical" evidence="2">
    <location>
        <begin position="48"/>
        <end position="69"/>
    </location>
</feature>
<protein>
    <submittedName>
        <fullName evidence="4">Cytochrome c oxidase subunit I</fullName>
    </submittedName>
</protein>
<dbReference type="PANTHER" id="PTHR10422:SF18">
    <property type="entry name" value="CYTOCHROME C OXIDASE SUBUNIT 1"/>
    <property type="match status" value="1"/>
</dbReference>
<dbReference type="GO" id="GO:0022904">
    <property type="term" value="P:respiratory electron transport chain"/>
    <property type="evidence" value="ECO:0007669"/>
    <property type="project" value="TreeGrafter"/>
</dbReference>
<evidence type="ECO:0000259" key="3">
    <source>
        <dbReference type="PROSITE" id="PS50855"/>
    </source>
</evidence>
<sequence>PADFQYHDTYFVVAHFHYVLVTGAVFALIAAVYYWWPKWTGRMYNETWAKFHFWWTMVFVNLLFFPQHFLGLAGMPRRIPDYNVVFADWNLISSIGAFGMFATPFLMAGILLASLRSG</sequence>
<dbReference type="SUPFAM" id="SSF81442">
    <property type="entry name" value="Cytochrome c oxidase subunit I-like"/>
    <property type="match status" value="1"/>
</dbReference>
<evidence type="ECO:0000256" key="2">
    <source>
        <dbReference type="SAM" id="Phobius"/>
    </source>
</evidence>
<dbReference type="GO" id="GO:0020037">
    <property type="term" value="F:heme binding"/>
    <property type="evidence" value="ECO:0007669"/>
    <property type="project" value="InterPro"/>
</dbReference>
<feature type="domain" description="Cytochrome oxidase subunit I profile" evidence="3">
    <location>
        <begin position="1"/>
        <end position="118"/>
    </location>
</feature>
<accession>A0A7X5N2R0</accession>
<dbReference type="Gene3D" id="1.20.210.10">
    <property type="entry name" value="Cytochrome c oxidase-like, subunit I domain"/>
    <property type="match status" value="1"/>
</dbReference>
<dbReference type="PANTHER" id="PTHR10422">
    <property type="entry name" value="CYTOCHROME C OXIDASE SUBUNIT 1"/>
    <property type="match status" value="1"/>
</dbReference>